<sequence>MLSKHCSRHNGIRIFVSYSDSTPLPVIFAATELLSFNSIDIASMLNFVNLLVGGANSTSGFEALALVCLYCTERSVWIEQSGTFFRRSLSYFGTSLSPCVGFSSECQRVKTLYSPIARHFVPAFSRSLDWQLSAEYPPVVKCSEWKPVEPICLGKVELAPANFGHGL</sequence>
<reference evidence="2" key="1">
    <citation type="journal article" date="2011" name="PLoS Genet.">
        <title>Genomic analysis of the necrotrophic fungal pathogens Sclerotinia sclerotiorum and Botrytis cinerea.</title>
        <authorList>
            <person name="Amselem J."/>
            <person name="Cuomo C.A."/>
            <person name="van Kan J.A."/>
            <person name="Viaud M."/>
            <person name="Benito E.P."/>
            <person name="Couloux A."/>
            <person name="Coutinho P.M."/>
            <person name="de Vries R.P."/>
            <person name="Dyer P.S."/>
            <person name="Fillinger S."/>
            <person name="Fournier E."/>
            <person name="Gout L."/>
            <person name="Hahn M."/>
            <person name="Kohn L."/>
            <person name="Lapalu N."/>
            <person name="Plummer K.M."/>
            <person name="Pradier J.M."/>
            <person name="Quevillon E."/>
            <person name="Sharon A."/>
            <person name="Simon A."/>
            <person name="ten Have A."/>
            <person name="Tudzynski B."/>
            <person name="Tudzynski P."/>
            <person name="Wincker P."/>
            <person name="Andrew M."/>
            <person name="Anthouard V."/>
            <person name="Beever R.E."/>
            <person name="Beffa R."/>
            <person name="Benoit I."/>
            <person name="Bouzid O."/>
            <person name="Brault B."/>
            <person name="Chen Z."/>
            <person name="Choquer M."/>
            <person name="Collemare J."/>
            <person name="Cotton P."/>
            <person name="Danchin E.G."/>
            <person name="Da Silva C."/>
            <person name="Gautier A."/>
            <person name="Giraud C."/>
            <person name="Giraud T."/>
            <person name="Gonzalez C."/>
            <person name="Grossetete S."/>
            <person name="Guldener U."/>
            <person name="Henrissat B."/>
            <person name="Howlett B.J."/>
            <person name="Kodira C."/>
            <person name="Kretschmer M."/>
            <person name="Lappartient A."/>
            <person name="Leroch M."/>
            <person name="Levis C."/>
            <person name="Mauceli E."/>
            <person name="Neuveglise C."/>
            <person name="Oeser B."/>
            <person name="Pearson M."/>
            <person name="Poulain J."/>
            <person name="Poussereau N."/>
            <person name="Quesneville H."/>
            <person name="Rascle C."/>
            <person name="Schumacher J."/>
            <person name="Segurens B."/>
            <person name="Sexton A."/>
            <person name="Silva E."/>
            <person name="Sirven C."/>
            <person name="Soanes D.M."/>
            <person name="Talbot N.J."/>
            <person name="Templeton M."/>
            <person name="Yandava C."/>
            <person name="Yarden O."/>
            <person name="Zeng Q."/>
            <person name="Rollins J.A."/>
            <person name="Lebrun M.H."/>
            <person name="Dickman M."/>
        </authorList>
    </citation>
    <scope>NUCLEOTIDE SEQUENCE [LARGE SCALE GENOMIC DNA]</scope>
    <source>
        <strain evidence="2">ATCC 18683 / 1980 / Ss-1</strain>
    </source>
</reference>
<organism evidence="1 2">
    <name type="scientific">Sclerotinia sclerotiorum (strain ATCC 18683 / 1980 / Ss-1)</name>
    <name type="common">White mold</name>
    <name type="synonym">Whetzelinia sclerotiorum</name>
    <dbReference type="NCBI Taxonomy" id="665079"/>
    <lineage>
        <taxon>Eukaryota</taxon>
        <taxon>Fungi</taxon>
        <taxon>Dikarya</taxon>
        <taxon>Ascomycota</taxon>
        <taxon>Pezizomycotina</taxon>
        <taxon>Leotiomycetes</taxon>
        <taxon>Helotiales</taxon>
        <taxon>Sclerotiniaceae</taxon>
        <taxon>Sclerotinia</taxon>
    </lineage>
</organism>
<dbReference type="Proteomes" id="UP000001312">
    <property type="component" value="Unassembled WGS sequence"/>
</dbReference>
<dbReference type="EMBL" id="CH476632">
    <property type="protein sequence ID" value="EDN92870.1"/>
    <property type="molecule type" value="Genomic_DNA"/>
</dbReference>
<protein>
    <submittedName>
        <fullName evidence="1">Uncharacterized protein</fullName>
    </submittedName>
</protein>
<evidence type="ECO:0000313" key="2">
    <source>
        <dbReference type="Proteomes" id="UP000001312"/>
    </source>
</evidence>
<dbReference type="InParanoid" id="A7ETS8"/>
<dbReference type="GeneID" id="5486091"/>
<accession>A7ETS8</accession>
<dbReference type="AlphaFoldDB" id="A7ETS8"/>
<proteinExistence type="predicted"/>
<evidence type="ECO:0000313" key="1">
    <source>
        <dbReference type="EMBL" id="EDN92870.1"/>
    </source>
</evidence>
<name>A7ETS8_SCLS1</name>
<dbReference type="RefSeq" id="XP_001589971.1">
    <property type="nucleotide sequence ID" value="XM_001589921.1"/>
</dbReference>
<dbReference type="KEGG" id="ssl:SS1G_08735"/>
<gene>
    <name evidence="1" type="ORF">SS1G_08735</name>
</gene>
<keyword evidence="2" id="KW-1185">Reference proteome</keyword>